<dbReference type="EMBL" id="JWZX01003044">
    <property type="protein sequence ID" value="KOO24868.1"/>
    <property type="molecule type" value="Genomic_DNA"/>
</dbReference>
<evidence type="ECO:0000259" key="11">
    <source>
        <dbReference type="Pfam" id="PF19269"/>
    </source>
</evidence>
<keyword evidence="4 9" id="KW-0547">Nucleotide-binding</keyword>
<feature type="domain" description="Aminoacyl-tRNA synthetase class I anticodon-binding" evidence="11">
    <location>
        <begin position="339"/>
        <end position="460"/>
    </location>
</feature>
<comment type="similarity">
    <text evidence="1">Belongs to the class-I aminoacyl-tRNA synthetase family. Glutamate--tRNA ligase type 1 subfamily.</text>
</comment>
<evidence type="ECO:0000256" key="7">
    <source>
        <dbReference type="ARBA" id="ARBA00023146"/>
    </source>
</evidence>
<keyword evidence="5 9" id="KW-0067">ATP-binding</keyword>
<dbReference type="InterPro" id="IPR033910">
    <property type="entry name" value="GluRS_core"/>
</dbReference>
<evidence type="ECO:0000256" key="8">
    <source>
        <dbReference type="ARBA" id="ARBA00030865"/>
    </source>
</evidence>
<evidence type="ECO:0000256" key="2">
    <source>
        <dbReference type="ARBA" id="ARBA00012835"/>
    </source>
</evidence>
<dbReference type="InterPro" id="IPR000924">
    <property type="entry name" value="Glu/Gln-tRNA-synth"/>
</dbReference>
<dbReference type="PRINTS" id="PR00987">
    <property type="entry name" value="TRNASYNTHGLU"/>
</dbReference>
<dbReference type="GO" id="GO:0004818">
    <property type="term" value="F:glutamate-tRNA ligase activity"/>
    <property type="evidence" value="ECO:0007669"/>
    <property type="project" value="UniProtKB-EC"/>
</dbReference>
<dbReference type="InterPro" id="IPR045462">
    <property type="entry name" value="aa-tRNA-synth_I_cd-bd"/>
</dbReference>
<keyword evidence="6 9" id="KW-0648">Protein biosynthesis</keyword>
<evidence type="ECO:0000256" key="1">
    <source>
        <dbReference type="ARBA" id="ARBA00007894"/>
    </source>
</evidence>
<evidence type="ECO:0000256" key="4">
    <source>
        <dbReference type="ARBA" id="ARBA00022741"/>
    </source>
</evidence>
<reference evidence="13" key="1">
    <citation type="journal article" date="2015" name="PLoS Genet.">
        <title>Genome Sequence and Transcriptome Analyses of Chrysochromulina tobin: Metabolic Tools for Enhanced Algal Fitness in the Prominent Order Prymnesiales (Haptophyceae).</title>
        <authorList>
            <person name="Hovde B.T."/>
            <person name="Deodato C.R."/>
            <person name="Hunsperger H.M."/>
            <person name="Ryken S.A."/>
            <person name="Yost W."/>
            <person name="Jha R.K."/>
            <person name="Patterson J."/>
            <person name="Monnat R.J. Jr."/>
            <person name="Barlow S.B."/>
            <person name="Starkenburg S.R."/>
            <person name="Cattolico R.A."/>
        </authorList>
    </citation>
    <scope>NUCLEOTIDE SEQUENCE</scope>
    <source>
        <strain evidence="13">CCMP291</strain>
    </source>
</reference>
<dbReference type="NCBIfam" id="TIGR00464">
    <property type="entry name" value="gltX_bact"/>
    <property type="match status" value="1"/>
</dbReference>
<dbReference type="InterPro" id="IPR020751">
    <property type="entry name" value="aa-tRNA-synth_I_codon-bd_sub2"/>
</dbReference>
<keyword evidence="7 9" id="KW-0030">Aminoacyl-tRNA synthetase</keyword>
<evidence type="ECO:0000259" key="10">
    <source>
        <dbReference type="Pfam" id="PF00749"/>
    </source>
</evidence>
<dbReference type="AlphaFoldDB" id="A0A0M0JF47"/>
<dbReference type="Pfam" id="PF19269">
    <property type="entry name" value="Anticodon_2"/>
    <property type="match status" value="1"/>
</dbReference>
<evidence type="ECO:0000256" key="3">
    <source>
        <dbReference type="ARBA" id="ARBA00022598"/>
    </source>
</evidence>
<protein>
    <recommendedName>
        <fullName evidence="2">glutamate--tRNA ligase</fullName>
        <ecNumber evidence="2">6.1.1.17</ecNumber>
    </recommendedName>
    <alternativeName>
        <fullName evidence="8">Glutamyl-tRNA synthetase</fullName>
    </alternativeName>
</protein>
<dbReference type="InterPro" id="IPR014729">
    <property type="entry name" value="Rossmann-like_a/b/a_fold"/>
</dbReference>
<dbReference type="GO" id="GO:0005524">
    <property type="term" value="F:ATP binding"/>
    <property type="evidence" value="ECO:0007669"/>
    <property type="project" value="UniProtKB-KW"/>
</dbReference>
<dbReference type="CDD" id="cd00808">
    <property type="entry name" value="GluRS_core"/>
    <property type="match status" value="1"/>
</dbReference>
<dbReference type="InterPro" id="IPR020058">
    <property type="entry name" value="Glu/Gln-tRNA-synth_Ib_cat-dom"/>
</dbReference>
<dbReference type="GO" id="GO:0008270">
    <property type="term" value="F:zinc ion binding"/>
    <property type="evidence" value="ECO:0007669"/>
    <property type="project" value="InterPro"/>
</dbReference>
<evidence type="ECO:0000256" key="5">
    <source>
        <dbReference type="ARBA" id="ARBA00022840"/>
    </source>
</evidence>
<accession>A0A0M0JF47</accession>
<name>A0A0M0JF47_9EUKA</name>
<evidence type="ECO:0000313" key="13">
    <source>
        <dbReference type="Proteomes" id="UP000037460"/>
    </source>
</evidence>
<dbReference type="EC" id="6.1.1.17" evidence="2"/>
<gene>
    <name evidence="12" type="ORF">Ctob_003026</name>
</gene>
<dbReference type="PANTHER" id="PTHR43311">
    <property type="entry name" value="GLUTAMATE--TRNA LIGASE"/>
    <property type="match status" value="1"/>
</dbReference>
<dbReference type="Proteomes" id="UP000037460">
    <property type="component" value="Unassembled WGS sequence"/>
</dbReference>
<feature type="domain" description="Glutamyl/glutaminyl-tRNA synthetase class Ib catalytic" evidence="10">
    <location>
        <begin position="11"/>
        <end position="303"/>
    </location>
</feature>
<dbReference type="Pfam" id="PF00749">
    <property type="entry name" value="tRNA-synt_1c"/>
    <property type="match status" value="1"/>
</dbReference>
<keyword evidence="3 9" id="KW-0436">Ligase</keyword>
<organism evidence="12 13">
    <name type="scientific">Chrysochromulina tobinii</name>
    <dbReference type="NCBI Taxonomy" id="1460289"/>
    <lineage>
        <taxon>Eukaryota</taxon>
        <taxon>Haptista</taxon>
        <taxon>Haptophyta</taxon>
        <taxon>Prymnesiophyceae</taxon>
        <taxon>Prymnesiales</taxon>
        <taxon>Chrysochromulinaceae</taxon>
        <taxon>Chrysochromulina</taxon>
    </lineage>
</organism>
<sequence>MRTSKWCCCPAKKEGGDFLVRIEDTDEKRSTRESEASVLADLEWLGLKQDEGPVAGGPKAPYRQSERMVAGIYQEFAQQLMESGHAYPCFCTVEELEKKKLEAEAKGENPQYDGTWRDADPAEVKRRKDAGEPYTVRFKVPRGKKVTIQDKVRGEVSWDCAATVGDFILLRSGGMPVYNFCVAVDDATMQVSHVIRAEEHLTNTVRQVLVLEALGFTVPTYAHLALVLGEDRSKLSKRHGATSVNQFRLEGFLPQAMINYLCLLGWNDGTDKEIYTVDELVQAFSLDRITKSPAVFDMKKLRWINGQHLRALPKAELTGLISQQWAEAKTFAADAPGASAFATAVASMVAEKVELINDAAPLVRDALSYPLEETLASEAAAPFVKDAAVLEVGRAVVRAYQAGELPALDAPDFEGAWKKWVTAAGKALGRKGKDLFMPLRIVMTGRMIGPDIPAQLAVLGLAHESLQLDEMPIVPLAKRMEALETALSKLPAPVAAAAA</sequence>
<dbReference type="InterPro" id="IPR004527">
    <property type="entry name" value="Glu-tRNA-ligase_bac/mito"/>
</dbReference>
<dbReference type="OrthoDB" id="428822at2759"/>
<evidence type="ECO:0000256" key="9">
    <source>
        <dbReference type="RuleBase" id="RU363037"/>
    </source>
</evidence>
<dbReference type="Gene3D" id="1.10.10.350">
    <property type="match status" value="1"/>
</dbReference>
<dbReference type="HAMAP" id="MF_00022">
    <property type="entry name" value="Glu_tRNA_synth_type1"/>
    <property type="match status" value="1"/>
</dbReference>
<keyword evidence="13" id="KW-1185">Reference proteome</keyword>
<dbReference type="SUPFAM" id="SSF48163">
    <property type="entry name" value="An anticodon-binding domain of class I aminoacyl-tRNA synthetases"/>
    <property type="match status" value="1"/>
</dbReference>
<dbReference type="InterPro" id="IPR008925">
    <property type="entry name" value="aa_tRNA-synth_I_cd-bd_sf"/>
</dbReference>
<dbReference type="InterPro" id="IPR049940">
    <property type="entry name" value="GluQ/Sye"/>
</dbReference>
<dbReference type="GO" id="GO:0000049">
    <property type="term" value="F:tRNA binding"/>
    <property type="evidence" value="ECO:0007669"/>
    <property type="project" value="InterPro"/>
</dbReference>
<dbReference type="PANTHER" id="PTHR43311:SF2">
    <property type="entry name" value="GLUTAMATE--TRNA LIGASE, MITOCHONDRIAL-RELATED"/>
    <property type="match status" value="1"/>
</dbReference>
<comment type="caution">
    <text evidence="12">The sequence shown here is derived from an EMBL/GenBank/DDBJ whole genome shotgun (WGS) entry which is preliminary data.</text>
</comment>
<dbReference type="GO" id="GO:0006424">
    <property type="term" value="P:glutamyl-tRNA aminoacylation"/>
    <property type="evidence" value="ECO:0007669"/>
    <property type="project" value="InterPro"/>
</dbReference>
<dbReference type="Gene3D" id="3.40.50.620">
    <property type="entry name" value="HUPs"/>
    <property type="match status" value="1"/>
</dbReference>
<dbReference type="SUPFAM" id="SSF52374">
    <property type="entry name" value="Nucleotidylyl transferase"/>
    <property type="match status" value="1"/>
</dbReference>
<evidence type="ECO:0000313" key="12">
    <source>
        <dbReference type="EMBL" id="KOO24868.1"/>
    </source>
</evidence>
<dbReference type="GO" id="GO:0005739">
    <property type="term" value="C:mitochondrion"/>
    <property type="evidence" value="ECO:0007669"/>
    <property type="project" value="TreeGrafter"/>
</dbReference>
<evidence type="ECO:0000256" key="6">
    <source>
        <dbReference type="ARBA" id="ARBA00022917"/>
    </source>
</evidence>
<proteinExistence type="inferred from homology"/>